<dbReference type="RefSeq" id="WP_084284052.1">
    <property type="nucleotide sequence ID" value="NZ_FWXJ01000010.1"/>
</dbReference>
<dbReference type="OrthoDB" id="9797527at2"/>
<dbReference type="SUPFAM" id="SSF53056">
    <property type="entry name" value="beta-carbonic anhydrase, cab"/>
    <property type="match status" value="1"/>
</dbReference>
<protein>
    <recommendedName>
        <fullName evidence="6">Carbonic anhydrase 2</fullName>
        <ecNumber evidence="2">4.2.1.1</ecNumber>
    </recommendedName>
    <alternativeName>
        <fullName evidence="8">Carbonate dehydratase 2</fullName>
    </alternativeName>
</protein>
<proteinExistence type="inferred from homology"/>
<dbReference type="GO" id="GO:0008270">
    <property type="term" value="F:zinc ion binding"/>
    <property type="evidence" value="ECO:0007669"/>
    <property type="project" value="InterPro"/>
</dbReference>
<keyword evidence="5" id="KW-0456">Lyase</keyword>
<feature type="binding site" evidence="9">
    <location>
        <position position="50"/>
    </location>
    <ligand>
        <name>Zn(2+)</name>
        <dbReference type="ChEBI" id="CHEBI:29105"/>
    </ligand>
</feature>
<dbReference type="EC" id="4.2.1.1" evidence="2"/>
<dbReference type="PANTHER" id="PTHR11002:SF76">
    <property type="entry name" value="CARBONIC ANHYDRASE"/>
    <property type="match status" value="1"/>
</dbReference>
<evidence type="ECO:0000256" key="1">
    <source>
        <dbReference type="ARBA" id="ARBA00006217"/>
    </source>
</evidence>
<name>A0A1W2AUE1_9BURK</name>
<reference evidence="10 11" key="1">
    <citation type="submission" date="2017-04" db="EMBL/GenBank/DDBJ databases">
        <authorList>
            <person name="Afonso C.L."/>
            <person name="Miller P.J."/>
            <person name="Scott M.A."/>
            <person name="Spackman E."/>
            <person name="Goraichik I."/>
            <person name="Dimitrov K.M."/>
            <person name="Suarez D.L."/>
            <person name="Swayne D.E."/>
        </authorList>
    </citation>
    <scope>NUCLEOTIDE SEQUENCE [LARGE SCALE GENOMIC DNA]</scope>
    <source>
        <strain evidence="10 11">VK13</strain>
    </source>
</reference>
<evidence type="ECO:0000256" key="7">
    <source>
        <dbReference type="ARBA" id="ARBA00048348"/>
    </source>
</evidence>
<sequence>MTNITSENPHHLTELFKNNQEWVQKNITEDPDFFQRLANQQSPEYLWIGCSDSRVPANQVIGLAPGEIFVHRNIANVIAHTDLNALSVIQFAIDLLKVKHIIVVGHYGCSGVRAAMENIRVGLADNWIRHVKDVEDKHGQYLGKVLDRQEKLDYLCELNVVEQVSNVCQSTIVQDAWQRGQPLTVHGWIYGLHDGYARDLGMSIQNIAELESRYRSVISKFQNIVG</sequence>
<gene>
    <name evidence="10" type="ORF">SAMN06296008_11088</name>
</gene>
<dbReference type="STRING" id="1938817.SAMN06296008_11088"/>
<evidence type="ECO:0000256" key="8">
    <source>
        <dbReference type="ARBA" id="ARBA00082533"/>
    </source>
</evidence>
<dbReference type="FunFam" id="3.40.1050.10:FF:000001">
    <property type="entry name" value="Carbonic anhydrase"/>
    <property type="match status" value="1"/>
</dbReference>
<dbReference type="NCBIfam" id="NF007756">
    <property type="entry name" value="PRK10437.1"/>
    <property type="match status" value="1"/>
</dbReference>
<evidence type="ECO:0000256" key="3">
    <source>
        <dbReference type="ARBA" id="ARBA00022723"/>
    </source>
</evidence>
<dbReference type="Pfam" id="PF00484">
    <property type="entry name" value="Pro_CA"/>
    <property type="match status" value="1"/>
</dbReference>
<evidence type="ECO:0000313" key="11">
    <source>
        <dbReference type="Proteomes" id="UP000192708"/>
    </source>
</evidence>
<dbReference type="AlphaFoldDB" id="A0A1W2AUE1"/>
<feature type="binding site" evidence="9">
    <location>
        <position position="52"/>
    </location>
    <ligand>
        <name>Zn(2+)</name>
        <dbReference type="ChEBI" id="CHEBI:29105"/>
    </ligand>
</feature>
<dbReference type="Gene3D" id="3.40.1050.10">
    <property type="entry name" value="Carbonic anhydrase"/>
    <property type="match status" value="1"/>
</dbReference>
<keyword evidence="4 9" id="KW-0862">Zinc</keyword>
<dbReference type="Proteomes" id="UP000192708">
    <property type="component" value="Unassembled WGS sequence"/>
</dbReference>
<dbReference type="SMART" id="SM00947">
    <property type="entry name" value="Pro_CA"/>
    <property type="match status" value="1"/>
</dbReference>
<organism evidence="10 11">
    <name type="scientific">Polynucleobacter kasalickyi</name>
    <dbReference type="NCBI Taxonomy" id="1938817"/>
    <lineage>
        <taxon>Bacteria</taxon>
        <taxon>Pseudomonadati</taxon>
        <taxon>Pseudomonadota</taxon>
        <taxon>Betaproteobacteria</taxon>
        <taxon>Burkholderiales</taxon>
        <taxon>Burkholderiaceae</taxon>
        <taxon>Polynucleobacter</taxon>
    </lineage>
</organism>
<dbReference type="GO" id="GO:0015976">
    <property type="term" value="P:carbon utilization"/>
    <property type="evidence" value="ECO:0007669"/>
    <property type="project" value="InterPro"/>
</dbReference>
<evidence type="ECO:0000256" key="4">
    <source>
        <dbReference type="ARBA" id="ARBA00022833"/>
    </source>
</evidence>
<dbReference type="PANTHER" id="PTHR11002">
    <property type="entry name" value="CARBONIC ANHYDRASE"/>
    <property type="match status" value="1"/>
</dbReference>
<accession>A0A1W2AUE1</accession>
<keyword evidence="11" id="KW-1185">Reference proteome</keyword>
<dbReference type="EMBL" id="FWXJ01000010">
    <property type="protein sequence ID" value="SMC64130.1"/>
    <property type="molecule type" value="Genomic_DNA"/>
</dbReference>
<dbReference type="InterPro" id="IPR036874">
    <property type="entry name" value="Carbonic_anhydrase_sf"/>
</dbReference>
<evidence type="ECO:0000256" key="5">
    <source>
        <dbReference type="ARBA" id="ARBA00023239"/>
    </source>
</evidence>
<evidence type="ECO:0000313" key="10">
    <source>
        <dbReference type="EMBL" id="SMC64130.1"/>
    </source>
</evidence>
<evidence type="ECO:0000256" key="6">
    <source>
        <dbReference type="ARBA" id="ARBA00039351"/>
    </source>
</evidence>
<evidence type="ECO:0000256" key="9">
    <source>
        <dbReference type="PIRSR" id="PIRSR601765-1"/>
    </source>
</evidence>
<dbReference type="CDD" id="cd00883">
    <property type="entry name" value="beta_CA_cladeA"/>
    <property type="match status" value="1"/>
</dbReference>
<feature type="binding site" evidence="9">
    <location>
        <position position="106"/>
    </location>
    <ligand>
        <name>Zn(2+)</name>
        <dbReference type="ChEBI" id="CHEBI:29105"/>
    </ligand>
</feature>
<comment type="cofactor">
    <cofactor evidence="9">
        <name>Zn(2+)</name>
        <dbReference type="ChEBI" id="CHEBI:29105"/>
    </cofactor>
    <text evidence="9">Binds 1 zinc ion per subunit.</text>
</comment>
<dbReference type="InterPro" id="IPR001765">
    <property type="entry name" value="Carbonic_anhydrase"/>
</dbReference>
<dbReference type="PROSITE" id="PS00704">
    <property type="entry name" value="PROK_CO2_ANHYDRASE_1"/>
    <property type="match status" value="1"/>
</dbReference>
<feature type="binding site" evidence="9">
    <location>
        <position position="109"/>
    </location>
    <ligand>
        <name>Zn(2+)</name>
        <dbReference type="ChEBI" id="CHEBI:29105"/>
    </ligand>
</feature>
<dbReference type="GO" id="GO:0004089">
    <property type="term" value="F:carbonate dehydratase activity"/>
    <property type="evidence" value="ECO:0007669"/>
    <property type="project" value="UniProtKB-EC"/>
</dbReference>
<comment type="catalytic activity">
    <reaction evidence="7">
        <text>hydrogencarbonate + H(+) = CO2 + H2O</text>
        <dbReference type="Rhea" id="RHEA:10748"/>
        <dbReference type="ChEBI" id="CHEBI:15377"/>
        <dbReference type="ChEBI" id="CHEBI:15378"/>
        <dbReference type="ChEBI" id="CHEBI:16526"/>
        <dbReference type="ChEBI" id="CHEBI:17544"/>
        <dbReference type="EC" id="4.2.1.1"/>
    </reaction>
</comment>
<evidence type="ECO:0000256" key="2">
    <source>
        <dbReference type="ARBA" id="ARBA00012925"/>
    </source>
</evidence>
<comment type="similarity">
    <text evidence="1">Belongs to the beta-class carbonic anhydrase family.</text>
</comment>
<dbReference type="InterPro" id="IPR015892">
    <property type="entry name" value="Carbonic_anhydrase_CS"/>
</dbReference>
<keyword evidence="3 9" id="KW-0479">Metal-binding</keyword>